<feature type="transmembrane region" description="Helical" evidence="6">
    <location>
        <begin position="27"/>
        <end position="49"/>
    </location>
</feature>
<evidence type="ECO:0000256" key="6">
    <source>
        <dbReference type="SAM" id="Phobius"/>
    </source>
</evidence>
<dbReference type="PANTHER" id="PTHR30250">
    <property type="entry name" value="PST FAMILY PREDICTED COLANIC ACID TRANSPORTER"/>
    <property type="match status" value="1"/>
</dbReference>
<feature type="transmembrane region" description="Helical" evidence="6">
    <location>
        <begin position="275"/>
        <end position="293"/>
    </location>
</feature>
<evidence type="ECO:0000256" key="3">
    <source>
        <dbReference type="ARBA" id="ARBA00022692"/>
    </source>
</evidence>
<keyword evidence="4 6" id="KW-1133">Transmembrane helix</keyword>
<dbReference type="PANTHER" id="PTHR30250:SF11">
    <property type="entry name" value="O-ANTIGEN TRANSPORTER-RELATED"/>
    <property type="match status" value="1"/>
</dbReference>
<feature type="transmembrane region" description="Helical" evidence="6">
    <location>
        <begin position="61"/>
        <end position="88"/>
    </location>
</feature>
<accession>A0A1Y6MGC1</accession>
<gene>
    <name evidence="7" type="ORF">PMAL9190_01982</name>
</gene>
<feature type="transmembrane region" description="Helical" evidence="6">
    <location>
        <begin position="193"/>
        <end position="211"/>
    </location>
</feature>
<feature type="transmembrane region" description="Helical" evidence="6">
    <location>
        <begin position="127"/>
        <end position="146"/>
    </location>
</feature>
<reference evidence="8" key="1">
    <citation type="submission" date="2017-06" db="EMBL/GenBank/DDBJ databases">
        <authorList>
            <person name="Rodrigo-Torres L."/>
            <person name="Arahal R.D."/>
            <person name="Lucena T."/>
        </authorList>
    </citation>
    <scope>NUCLEOTIDE SEQUENCE [LARGE SCALE GENOMIC DNA]</scope>
    <source>
        <strain evidence="8">CECT 9190</strain>
    </source>
</reference>
<feature type="transmembrane region" description="Helical" evidence="6">
    <location>
        <begin position="94"/>
        <end position="115"/>
    </location>
</feature>
<evidence type="ECO:0000256" key="2">
    <source>
        <dbReference type="ARBA" id="ARBA00022475"/>
    </source>
</evidence>
<evidence type="ECO:0000313" key="7">
    <source>
        <dbReference type="EMBL" id="SMY35613.1"/>
    </source>
</evidence>
<keyword evidence="2" id="KW-1003">Cell membrane</keyword>
<sequence length="399" mass="45628">MINALLAFIVQVIMARGLEPQEYGKLNTILTICTLLAPLAACGVPQALLKKSSEKNASKDNYLQAFVLLILICFIICFFLYVLILNIIGFKPSLLIVSLYSLIIAQVLYEVVISIFQINGQFKILSYWQPIINLTKLSMIAIVFYFELSNDWYYISLFISAINIVIFSIYILKKNNRWYKKIPIKNTLRRIYIVRYSCVGFCISSILYLIYYQSDIIILNYISGNKSVGLYSVAFTILSAAYILPSVIFNKYYLPFYHKWMINDKKKLIETHRKSTVIMFLIGAFTYICIYLSCDEFISLVYGSEYKDSASYLKLLALNIPIVYFYSSSGLILMTGNLLSIKLRGMFIAAAINIILNLILVPILSVYGAIISTIIANIIICIFYFYYSSKVINNLKVVL</sequence>
<keyword evidence="5 6" id="KW-0472">Membrane</keyword>
<feature type="transmembrane region" description="Helical" evidence="6">
    <location>
        <begin position="152"/>
        <end position="172"/>
    </location>
</feature>
<keyword evidence="8" id="KW-1185">Reference proteome</keyword>
<comment type="subcellular location">
    <subcellularLocation>
        <location evidence="1">Cell membrane</location>
        <topology evidence="1">Multi-pass membrane protein</topology>
    </subcellularLocation>
</comment>
<evidence type="ECO:0000256" key="1">
    <source>
        <dbReference type="ARBA" id="ARBA00004651"/>
    </source>
</evidence>
<dbReference type="EMBL" id="FYAK01000003">
    <property type="protein sequence ID" value="SMY35613.1"/>
    <property type="molecule type" value="Genomic_DNA"/>
</dbReference>
<dbReference type="InterPro" id="IPR050833">
    <property type="entry name" value="Poly_Biosynth_Transport"/>
</dbReference>
<dbReference type="AlphaFoldDB" id="A0A1Y6MGC1"/>
<dbReference type="Pfam" id="PF01943">
    <property type="entry name" value="Polysacc_synt"/>
    <property type="match status" value="1"/>
</dbReference>
<evidence type="ECO:0000256" key="4">
    <source>
        <dbReference type="ARBA" id="ARBA00022989"/>
    </source>
</evidence>
<dbReference type="InterPro" id="IPR002797">
    <property type="entry name" value="Polysacc_synth"/>
</dbReference>
<keyword evidence="3 6" id="KW-0812">Transmembrane</keyword>
<feature type="transmembrane region" description="Helical" evidence="6">
    <location>
        <begin position="369"/>
        <end position="387"/>
    </location>
</feature>
<feature type="transmembrane region" description="Helical" evidence="6">
    <location>
        <begin position="313"/>
        <end position="333"/>
    </location>
</feature>
<protein>
    <submittedName>
        <fullName evidence="7">Polysaccharide biosynthesis protein</fullName>
    </submittedName>
</protein>
<dbReference type="GO" id="GO:0005886">
    <property type="term" value="C:plasma membrane"/>
    <property type="evidence" value="ECO:0007669"/>
    <property type="project" value="UniProtKB-SubCell"/>
</dbReference>
<evidence type="ECO:0000256" key="5">
    <source>
        <dbReference type="ARBA" id="ARBA00023136"/>
    </source>
</evidence>
<dbReference type="Proteomes" id="UP000195963">
    <property type="component" value="Unassembled WGS sequence"/>
</dbReference>
<proteinExistence type="predicted"/>
<organism evidence="7 8">
    <name type="scientific">Photobacterium malacitanum</name>
    <dbReference type="NCBI Taxonomy" id="2204294"/>
    <lineage>
        <taxon>Bacteria</taxon>
        <taxon>Pseudomonadati</taxon>
        <taxon>Pseudomonadota</taxon>
        <taxon>Gammaproteobacteria</taxon>
        <taxon>Vibrionales</taxon>
        <taxon>Vibrionaceae</taxon>
        <taxon>Photobacterium</taxon>
    </lineage>
</organism>
<name>A0A1Y6MGC1_9GAMM</name>
<evidence type="ECO:0000313" key="8">
    <source>
        <dbReference type="Proteomes" id="UP000195963"/>
    </source>
</evidence>
<feature type="transmembrane region" description="Helical" evidence="6">
    <location>
        <begin position="231"/>
        <end position="254"/>
    </location>
</feature>